<dbReference type="EMBL" id="JANPWB010000009">
    <property type="protein sequence ID" value="KAJ1158631.1"/>
    <property type="molecule type" value="Genomic_DNA"/>
</dbReference>
<proteinExistence type="predicted"/>
<name>A0AAV7S0R4_PLEWA</name>
<comment type="caution">
    <text evidence="1">The sequence shown here is derived from an EMBL/GenBank/DDBJ whole genome shotgun (WGS) entry which is preliminary data.</text>
</comment>
<evidence type="ECO:0000313" key="2">
    <source>
        <dbReference type="Proteomes" id="UP001066276"/>
    </source>
</evidence>
<gene>
    <name evidence="1" type="ORF">NDU88_011319</name>
</gene>
<dbReference type="Proteomes" id="UP001066276">
    <property type="component" value="Chromosome 5"/>
</dbReference>
<sequence>HYVYCISAEKYRYSTLHVVHHAEKCWYSSIKSIASGLRSSSTLPIMCTASVLRSPGTLHY</sequence>
<accession>A0AAV7S0R4</accession>
<reference evidence="1" key="1">
    <citation type="journal article" date="2022" name="bioRxiv">
        <title>Sequencing and chromosome-scale assembly of the giantPleurodeles waltlgenome.</title>
        <authorList>
            <person name="Brown T."/>
            <person name="Elewa A."/>
            <person name="Iarovenko S."/>
            <person name="Subramanian E."/>
            <person name="Araus A.J."/>
            <person name="Petzold A."/>
            <person name="Susuki M."/>
            <person name="Suzuki K.-i.T."/>
            <person name="Hayashi T."/>
            <person name="Toyoda A."/>
            <person name="Oliveira C."/>
            <person name="Osipova E."/>
            <person name="Leigh N.D."/>
            <person name="Simon A."/>
            <person name="Yun M.H."/>
        </authorList>
    </citation>
    <scope>NUCLEOTIDE SEQUENCE</scope>
    <source>
        <strain evidence="1">20211129_DDA</strain>
        <tissue evidence="1">Liver</tissue>
    </source>
</reference>
<organism evidence="1 2">
    <name type="scientific">Pleurodeles waltl</name>
    <name type="common">Iberian ribbed newt</name>
    <dbReference type="NCBI Taxonomy" id="8319"/>
    <lineage>
        <taxon>Eukaryota</taxon>
        <taxon>Metazoa</taxon>
        <taxon>Chordata</taxon>
        <taxon>Craniata</taxon>
        <taxon>Vertebrata</taxon>
        <taxon>Euteleostomi</taxon>
        <taxon>Amphibia</taxon>
        <taxon>Batrachia</taxon>
        <taxon>Caudata</taxon>
        <taxon>Salamandroidea</taxon>
        <taxon>Salamandridae</taxon>
        <taxon>Pleurodelinae</taxon>
        <taxon>Pleurodeles</taxon>
    </lineage>
</organism>
<keyword evidence="2" id="KW-1185">Reference proteome</keyword>
<protein>
    <submittedName>
        <fullName evidence="1">Uncharacterized protein</fullName>
    </submittedName>
</protein>
<evidence type="ECO:0000313" key="1">
    <source>
        <dbReference type="EMBL" id="KAJ1158631.1"/>
    </source>
</evidence>
<dbReference type="AlphaFoldDB" id="A0AAV7S0R4"/>
<feature type="non-terminal residue" evidence="1">
    <location>
        <position position="60"/>
    </location>
</feature>
<feature type="non-terminal residue" evidence="1">
    <location>
        <position position="1"/>
    </location>
</feature>